<dbReference type="Proteomes" id="UP000789901">
    <property type="component" value="Unassembled WGS sequence"/>
</dbReference>
<gene>
    <name evidence="1" type="ORF">GMARGA_LOCUS22979</name>
</gene>
<sequence length="125" mass="14082">MDLSDEALEEAVQAATKTQGFAFSRHNSNLEGHNRKFYSIQKVKNSIIIEILHLNHVKEIQKLNNVAALFIYEPLPSENALKLEYELEKLLYKLHTVGTPIHIITTAINQFSNSGIVVPKDAANK</sequence>
<organism evidence="1 2">
    <name type="scientific">Gigaspora margarita</name>
    <dbReference type="NCBI Taxonomy" id="4874"/>
    <lineage>
        <taxon>Eukaryota</taxon>
        <taxon>Fungi</taxon>
        <taxon>Fungi incertae sedis</taxon>
        <taxon>Mucoromycota</taxon>
        <taxon>Glomeromycotina</taxon>
        <taxon>Glomeromycetes</taxon>
        <taxon>Diversisporales</taxon>
        <taxon>Gigasporaceae</taxon>
        <taxon>Gigaspora</taxon>
    </lineage>
</organism>
<evidence type="ECO:0000313" key="2">
    <source>
        <dbReference type="Proteomes" id="UP000789901"/>
    </source>
</evidence>
<protein>
    <submittedName>
        <fullName evidence="1">21656_t:CDS:1</fullName>
    </submittedName>
</protein>
<name>A0ABN7VUG5_GIGMA</name>
<dbReference type="EMBL" id="CAJVQB010022826">
    <property type="protein sequence ID" value="CAG8800483.1"/>
    <property type="molecule type" value="Genomic_DNA"/>
</dbReference>
<proteinExistence type="predicted"/>
<keyword evidence="2" id="KW-1185">Reference proteome</keyword>
<evidence type="ECO:0000313" key="1">
    <source>
        <dbReference type="EMBL" id="CAG8800483.1"/>
    </source>
</evidence>
<comment type="caution">
    <text evidence="1">The sequence shown here is derived from an EMBL/GenBank/DDBJ whole genome shotgun (WGS) entry which is preliminary data.</text>
</comment>
<accession>A0ABN7VUG5</accession>
<reference evidence="1 2" key="1">
    <citation type="submission" date="2021-06" db="EMBL/GenBank/DDBJ databases">
        <authorList>
            <person name="Kallberg Y."/>
            <person name="Tangrot J."/>
            <person name="Rosling A."/>
        </authorList>
    </citation>
    <scope>NUCLEOTIDE SEQUENCE [LARGE SCALE GENOMIC DNA]</scope>
    <source>
        <strain evidence="1 2">120-4 pot B 10/14</strain>
    </source>
</reference>